<dbReference type="Gene3D" id="1.10.287.70">
    <property type="match status" value="2"/>
</dbReference>
<dbReference type="SUPFAM" id="SSF53822">
    <property type="entry name" value="Periplasmic binding protein-like I"/>
    <property type="match status" value="2"/>
</dbReference>
<accession>A0AAU9S8J7</accession>
<dbReference type="GO" id="GO:0009611">
    <property type="term" value="P:response to wounding"/>
    <property type="evidence" value="ECO:0007669"/>
    <property type="project" value="UniProtKB-ARBA"/>
</dbReference>
<feature type="transmembrane region" description="Helical" evidence="14">
    <location>
        <begin position="590"/>
        <end position="608"/>
    </location>
</feature>
<keyword evidence="6 14" id="KW-1133">Transmembrane helix</keyword>
<keyword evidence="17" id="KW-1185">Reference proteome</keyword>
<feature type="transmembrane region" description="Helical" evidence="14">
    <location>
        <begin position="1568"/>
        <end position="1590"/>
    </location>
</feature>
<evidence type="ECO:0000256" key="2">
    <source>
        <dbReference type="ARBA" id="ARBA00008685"/>
    </source>
</evidence>
<feature type="transmembrane region" description="Helical" evidence="14">
    <location>
        <begin position="1814"/>
        <end position="1834"/>
    </location>
</feature>
<feature type="transmembrane region" description="Helical" evidence="14">
    <location>
        <begin position="1632"/>
        <end position="1656"/>
    </location>
</feature>
<organism evidence="16 17">
    <name type="scientific">Thlaspi arvense</name>
    <name type="common">Field penny-cress</name>
    <dbReference type="NCBI Taxonomy" id="13288"/>
    <lineage>
        <taxon>Eukaryota</taxon>
        <taxon>Viridiplantae</taxon>
        <taxon>Streptophyta</taxon>
        <taxon>Embryophyta</taxon>
        <taxon>Tracheophyta</taxon>
        <taxon>Spermatophyta</taxon>
        <taxon>Magnoliopsida</taxon>
        <taxon>eudicotyledons</taxon>
        <taxon>Gunneridae</taxon>
        <taxon>Pentapetalae</taxon>
        <taxon>rosids</taxon>
        <taxon>malvids</taxon>
        <taxon>Brassicales</taxon>
        <taxon>Brassicaceae</taxon>
        <taxon>Thlaspideae</taxon>
        <taxon>Thlaspi</taxon>
    </lineage>
</organism>
<evidence type="ECO:0000256" key="8">
    <source>
        <dbReference type="ARBA" id="ARBA00023136"/>
    </source>
</evidence>
<keyword evidence="12" id="KW-0407">Ion channel</keyword>
<evidence type="ECO:0000256" key="4">
    <source>
        <dbReference type="ARBA" id="ARBA00022692"/>
    </source>
</evidence>
<feature type="region of interest" description="Disordered" evidence="13">
    <location>
        <begin position="1890"/>
        <end position="1916"/>
    </location>
</feature>
<dbReference type="FunFam" id="3.40.50.2300:FF:000081">
    <property type="entry name" value="Glutamate receptor"/>
    <property type="match status" value="2"/>
</dbReference>
<evidence type="ECO:0000256" key="10">
    <source>
        <dbReference type="ARBA" id="ARBA00023180"/>
    </source>
</evidence>
<evidence type="ECO:0000313" key="17">
    <source>
        <dbReference type="Proteomes" id="UP000836841"/>
    </source>
</evidence>
<dbReference type="InterPro" id="IPR001320">
    <property type="entry name" value="Iontro_rcpt_C"/>
</dbReference>
<comment type="subcellular location">
    <subcellularLocation>
        <location evidence="1">Membrane</location>
        <topology evidence="1">Multi-pass membrane protein</topology>
    </subcellularLocation>
</comment>
<dbReference type="GO" id="GO:0004930">
    <property type="term" value="F:G protein-coupled receptor activity"/>
    <property type="evidence" value="ECO:0007669"/>
    <property type="project" value="InterPro"/>
</dbReference>
<dbReference type="InterPro" id="IPR028082">
    <property type="entry name" value="Peripla_BP_I"/>
</dbReference>
<dbReference type="FunFam" id="3.40.190.10:FF:000054">
    <property type="entry name" value="Glutamate receptor"/>
    <property type="match status" value="2"/>
</dbReference>
<keyword evidence="4 14" id="KW-0812">Transmembrane</keyword>
<feature type="transmembrane region" description="Helical" evidence="14">
    <location>
        <begin position="6"/>
        <end position="30"/>
    </location>
</feature>
<dbReference type="FunFam" id="1.10.287.70:FF:000037">
    <property type="entry name" value="Glutamate receptor"/>
    <property type="match status" value="2"/>
</dbReference>
<keyword evidence="5" id="KW-0732">Signal</keyword>
<dbReference type="FunFam" id="3.40.190.10:FF:000039">
    <property type="entry name" value="Glutamate receptor"/>
    <property type="match status" value="1"/>
</dbReference>
<dbReference type="PRINTS" id="PR00248">
    <property type="entry name" value="GPCRMGR"/>
</dbReference>
<feature type="transmembrane region" description="Helical" evidence="14">
    <location>
        <begin position="648"/>
        <end position="668"/>
    </location>
</feature>
<dbReference type="Gene3D" id="3.40.190.10">
    <property type="entry name" value="Periplasmic binding protein-like II"/>
    <property type="match status" value="4"/>
</dbReference>
<keyword evidence="11" id="KW-1071">Ligand-gated ion channel</keyword>
<dbReference type="EMBL" id="OU466860">
    <property type="protein sequence ID" value="CAH2059796.1"/>
    <property type="molecule type" value="Genomic_DNA"/>
</dbReference>
<dbReference type="SUPFAM" id="SSF53850">
    <property type="entry name" value="Periplasmic binding protein-like II"/>
    <property type="match status" value="2"/>
</dbReference>
<dbReference type="Gene3D" id="3.40.50.2300">
    <property type="match status" value="4"/>
</dbReference>
<dbReference type="Pfam" id="PF00060">
    <property type="entry name" value="Lig_chan"/>
    <property type="match status" value="2"/>
</dbReference>
<feature type="domain" description="Ionotropic glutamate receptor C-terminal" evidence="15">
    <location>
        <begin position="469"/>
        <end position="811"/>
    </location>
</feature>
<dbReference type="CDD" id="cd13686">
    <property type="entry name" value="GluR_Plant"/>
    <property type="match status" value="2"/>
</dbReference>
<dbReference type="GO" id="GO:1901701">
    <property type="term" value="P:cellular response to oxygen-containing compound"/>
    <property type="evidence" value="ECO:0007669"/>
    <property type="project" value="UniProtKB-ARBA"/>
</dbReference>
<gene>
    <name evidence="16" type="ORF">TAV2_LOCUS12543</name>
</gene>
<evidence type="ECO:0000256" key="11">
    <source>
        <dbReference type="ARBA" id="ARBA00023286"/>
    </source>
</evidence>
<comment type="similarity">
    <text evidence="2">Belongs to the glutamate-gated ion channel (TC 1.A.10.1) family.</text>
</comment>
<dbReference type="PANTHER" id="PTHR18966">
    <property type="entry name" value="IONOTROPIC GLUTAMATE RECEPTOR"/>
    <property type="match status" value="1"/>
</dbReference>
<dbReference type="Pfam" id="PF10613">
    <property type="entry name" value="Lig_chan-Glu_bd"/>
    <property type="match status" value="2"/>
</dbReference>
<evidence type="ECO:0000256" key="3">
    <source>
        <dbReference type="ARBA" id="ARBA00022448"/>
    </source>
</evidence>
<evidence type="ECO:0000256" key="9">
    <source>
        <dbReference type="ARBA" id="ARBA00023170"/>
    </source>
</evidence>
<keyword evidence="9" id="KW-0675">Receptor</keyword>
<dbReference type="InterPro" id="IPR015683">
    <property type="entry name" value="Ionotropic_Glu_rcpt"/>
</dbReference>
<evidence type="ECO:0000313" key="16">
    <source>
        <dbReference type="EMBL" id="CAH2059796.1"/>
    </source>
</evidence>
<dbReference type="CDD" id="cd19990">
    <property type="entry name" value="PBP1_GABAb_receptor_plant"/>
    <property type="match status" value="2"/>
</dbReference>
<evidence type="ECO:0000256" key="14">
    <source>
        <dbReference type="SAM" id="Phobius"/>
    </source>
</evidence>
<dbReference type="InterPro" id="IPR000337">
    <property type="entry name" value="GPCR_3"/>
</dbReference>
<keyword evidence="3" id="KW-0813">Transport</keyword>
<feature type="domain" description="Ionotropic glutamate receptor C-terminal" evidence="15">
    <location>
        <begin position="1451"/>
        <end position="1793"/>
    </location>
</feature>
<dbReference type="Proteomes" id="UP000836841">
    <property type="component" value="Chromosome 4"/>
</dbReference>
<evidence type="ECO:0000256" key="6">
    <source>
        <dbReference type="ARBA" id="ARBA00022989"/>
    </source>
</evidence>
<reference evidence="16 17" key="1">
    <citation type="submission" date="2022-03" db="EMBL/GenBank/DDBJ databases">
        <authorList>
            <person name="Nunn A."/>
            <person name="Chopra R."/>
            <person name="Nunn A."/>
            <person name="Contreras Garrido A."/>
        </authorList>
    </citation>
    <scope>NUCLEOTIDE SEQUENCE [LARGE SCALE GENOMIC DNA]</scope>
</reference>
<evidence type="ECO:0000256" key="13">
    <source>
        <dbReference type="SAM" id="MobiDB-lite"/>
    </source>
</evidence>
<keyword evidence="10" id="KW-0325">Glycoprotein</keyword>
<keyword evidence="8 14" id="KW-0472">Membrane</keyword>
<dbReference type="InterPro" id="IPR001828">
    <property type="entry name" value="ANF_lig-bd_rcpt"/>
</dbReference>
<dbReference type="FunFam" id="3.40.190.10:FF:000175">
    <property type="entry name" value="Glutamate receptor"/>
    <property type="match status" value="1"/>
</dbReference>
<proteinExistence type="inferred from homology"/>
<evidence type="ECO:0000256" key="5">
    <source>
        <dbReference type="ARBA" id="ARBA00022729"/>
    </source>
</evidence>
<evidence type="ECO:0000256" key="12">
    <source>
        <dbReference type="ARBA" id="ARBA00023303"/>
    </source>
</evidence>
<feature type="transmembrane region" description="Helical" evidence="14">
    <location>
        <begin position="956"/>
        <end position="980"/>
    </location>
</feature>
<evidence type="ECO:0000259" key="15">
    <source>
        <dbReference type="SMART" id="SM00079"/>
    </source>
</evidence>
<dbReference type="GO" id="GO:0015276">
    <property type="term" value="F:ligand-gated monoatomic ion channel activity"/>
    <property type="evidence" value="ECO:0007669"/>
    <property type="project" value="InterPro"/>
</dbReference>
<sequence length="1916" mass="214174">MVILDSIVSMGLGVDPSVAITALILAILVVPMGCQRPRVVNLGAVFSFDSVIGRAAKVALEAAVFDVNADTSILKDTELRLLMEDSSCNVFHGSFGAFDVLEKEVVAMIGPISSSIAHTLSDIAKGLQFPLVSFAATDPTLSALQFPFFLRTTPDDAHQMSALVDLINFHGWKEVIAVYSDDELGRNGVSALDDELYKKRSRISYKVPLSVHSDEKSVADALEKSKSLGPRVYILHFGPDPLLRIFGIAQKLQMMTNEYVWLATDWLSVTLDSSLRDKGTFKRLEGVVGLRQHIPKSVKMQKFTHKLKSNRSMNAYTFHAYDTVWMIAYGIEKMLNEGINITFSYSEKLIQAEGTKLHLDRVKIFNSGELLLKKLLQVNFTGIAGQVQFGFGRNVIGCDYEVINVDKTGVHTVGFWKNGSFSVVSPDSRQAHKKTGFVSEEKLGHITWPGGGREKPRGWVIADSANPLKIGVPNRVSFVEFVAEEKNSSHRIQGLCIDVFIEALKLVPYSVPYIFESFGNGDSSPNYNQLIQMVTDGIYDAAVGDIAIVPSRSKLVDFSQPYASTGLVVVIPTNDDNATWIFLRPFTIRLWCVVLASFLVIAVVIWILEHRINKDFRGPPRRQLITMILFSFSTLFKRNQEDTISNLARLVMIVWLFLLMVLTASYTANLTSILTVQQLPSAITGIDSLRASGVPIGYQSGTFTLEYLTYSLGIARSRLVPLDSTEEYERALKLGPTALRGVAAIVDELPYIELFLAERTGFKIVGEPFMHRGWGFAFKRDSPLAIDMSTAILKLSETRKLQEIRKKWLCKTTCAEKSDWNSEPNQLHLKSFKGLYLVCIAITVSAFLVFVLRMIRQFVRYRRMERTSSTPRPSWSSSPTVRLRELVFDFVEFVDKKEEAIKRMFRQSGDDSNNPSHVVEVQSDSEGISLSPSSMEWVYHEPLKIRPFGSKIRRKMGFFVMISGVSMGVMLLCVSGFWVLPTEGAGRESFSRNSSSSSRPSSVNVGALFTYDSFIGRAAKPGFMTAIDDVNADPVILRGTKLNVVFHDANCSGFVGSMGVVLLYLEMRKKVMENKVVAAIGPQSSGIGHIISHVANELHVPLLSFAATDPTLSSLQYPYFLRTTQNDYFQMNAIADFVSYCRWREVVAIFVDDEYGRNGISVLGDALAKKRAKISYKAAFTPGADNSSISDLLVSVNMMESRIFVVHVNPDSGLNVFSVAKSLGMMGSGYVWIASDWLRTALDSMEPLDPKTLNLLQGVVAFRHYTPESNKKREFKAKWENLRSKESSGGVDGFNSYAMYAYDSVWLVARALDVFFGEGNTVTFSSDPNLRKTNGSNIKLSALNVFNEGERFLQLIHEMNYTGLTGQIEFDSEKNRKNPAYDIVNIQSRGLHRVGYWTNHTGFSVEPPERLYSKPPNTSAEHQRLNEIIWPGEATKAPRGWVFADNGEPLKIGVPNRVSYKNYASKDNNPLGVKGYCIDIFEAAVQLLPYPVPRTYILYGDGKRNPSYDNLISEVAANNFDVAVGDVTIVTNRTKFVDFTQPFMESGLVVVAPVKGAKSSPWSFLKPFTVEMWAVTGALFLFVGAIIWILEHRFNEEFRGPPRRQIITIFWFSFSTMFFSHRENTVSSLGRFVLLIWLFVVLIINSSYTASLTSILTVQQLTSRIEGMDSLIASNEPIGVQDGTFAWKYLVNELNIAPSRIVPLKDEAEYLSALQRGPRGGGVAAIVDELPYIKALLSNSNCKFRTVGQEFTRTGWGFAFQRDSPLGVDMSTAILRLSEEGKLEKIRKKWLTYSHECSMQISDTENYQISLQSFWGLFLICGIVWFFALTLFCWKVFWQCQRLKPEEDSGEAKASEEASSSRSGRSLRAASFKNLIRVVDKREAEVKEMLKQKSSKKLKASQSSAENSQSKDLETP</sequence>
<evidence type="ECO:0000256" key="1">
    <source>
        <dbReference type="ARBA" id="ARBA00004141"/>
    </source>
</evidence>
<dbReference type="GO" id="GO:0016020">
    <property type="term" value="C:membrane"/>
    <property type="evidence" value="ECO:0007669"/>
    <property type="project" value="UniProtKB-SubCell"/>
</dbReference>
<feature type="transmembrane region" description="Helical" evidence="14">
    <location>
        <begin position="834"/>
        <end position="855"/>
    </location>
</feature>
<keyword evidence="7" id="KW-0406">Ion transport</keyword>
<dbReference type="InterPro" id="IPR044440">
    <property type="entry name" value="GABAb_receptor_plant_PBP1"/>
</dbReference>
<evidence type="ECO:0000256" key="7">
    <source>
        <dbReference type="ARBA" id="ARBA00023065"/>
    </source>
</evidence>
<dbReference type="Pfam" id="PF01094">
    <property type="entry name" value="ANF_receptor"/>
    <property type="match status" value="2"/>
</dbReference>
<name>A0AAU9S8J7_THLAR</name>
<dbReference type="SMART" id="SM00079">
    <property type="entry name" value="PBPe"/>
    <property type="match status" value="2"/>
</dbReference>
<protein>
    <recommendedName>
        <fullName evidence="15">Ionotropic glutamate receptor C-terminal domain-containing protein</fullName>
    </recommendedName>
</protein>
<dbReference type="InterPro" id="IPR019594">
    <property type="entry name" value="Glu/Gly-bd"/>
</dbReference>